<reference evidence="13 14" key="1">
    <citation type="journal article" date="2018" name="Nat. Ecol. Evol.">
        <title>Shark genomes provide insights into elasmobranch evolution and the origin of vertebrates.</title>
        <authorList>
            <person name="Hara Y"/>
            <person name="Yamaguchi K"/>
            <person name="Onimaru K"/>
            <person name="Kadota M"/>
            <person name="Koyanagi M"/>
            <person name="Keeley SD"/>
            <person name="Tatsumi K"/>
            <person name="Tanaka K"/>
            <person name="Motone F"/>
            <person name="Kageyama Y"/>
            <person name="Nozu R"/>
            <person name="Adachi N"/>
            <person name="Nishimura O"/>
            <person name="Nakagawa R"/>
            <person name="Tanegashima C"/>
            <person name="Kiyatake I"/>
            <person name="Matsumoto R"/>
            <person name="Murakumo K"/>
            <person name="Nishida K"/>
            <person name="Terakita A"/>
            <person name="Kuratani S"/>
            <person name="Sato K"/>
            <person name="Hyodo S Kuraku.S."/>
        </authorList>
    </citation>
    <scope>NUCLEOTIDE SEQUENCE [LARGE SCALE GENOMIC DNA]</scope>
</reference>
<evidence type="ECO:0000256" key="7">
    <source>
        <dbReference type="ARBA" id="ARBA00023212"/>
    </source>
</evidence>
<evidence type="ECO:0000256" key="9">
    <source>
        <dbReference type="ARBA" id="ARBA00031573"/>
    </source>
</evidence>
<feature type="compositionally biased region" description="Basic and acidic residues" evidence="11">
    <location>
        <begin position="8"/>
        <end position="17"/>
    </location>
</feature>
<feature type="coiled-coil region" evidence="10">
    <location>
        <begin position="250"/>
        <end position="345"/>
    </location>
</feature>
<protein>
    <recommendedName>
        <fullName evidence="3">Basal body-orientation factor 1</fullName>
    </recommendedName>
    <alternativeName>
        <fullName evidence="9">Coiled-coil domain-containing protein 176</fullName>
    </alternativeName>
</protein>
<evidence type="ECO:0000256" key="6">
    <source>
        <dbReference type="ARBA" id="ARBA00023069"/>
    </source>
</evidence>
<dbReference type="PANTHER" id="PTHR14845">
    <property type="entry name" value="COILED-COIL DOMAIN-CONTAINING 166"/>
    <property type="match status" value="1"/>
</dbReference>
<dbReference type="STRING" id="75743.A0A401NU05"/>
<evidence type="ECO:0000256" key="5">
    <source>
        <dbReference type="ARBA" id="ARBA00023054"/>
    </source>
</evidence>
<proteinExistence type="inferred from homology"/>
<dbReference type="EMBL" id="BFAA01006758">
    <property type="protein sequence ID" value="GCB64339.1"/>
    <property type="molecule type" value="Genomic_DNA"/>
</dbReference>
<keyword evidence="8" id="KW-0966">Cell projection</keyword>
<evidence type="ECO:0000256" key="3">
    <source>
        <dbReference type="ARBA" id="ARBA00015392"/>
    </source>
</evidence>
<dbReference type="Proteomes" id="UP000288216">
    <property type="component" value="Unassembled WGS sequence"/>
</dbReference>
<evidence type="ECO:0000313" key="13">
    <source>
        <dbReference type="EMBL" id="GCB64339.1"/>
    </source>
</evidence>
<evidence type="ECO:0000256" key="4">
    <source>
        <dbReference type="ARBA" id="ARBA00022490"/>
    </source>
</evidence>
<comment type="caution">
    <text evidence="13">The sequence shown here is derived from an EMBL/GenBank/DDBJ whole genome shotgun (WGS) entry which is preliminary data.</text>
</comment>
<comment type="similarity">
    <text evidence="2">Belongs to the BBOF1 family.</text>
</comment>
<evidence type="ECO:0000256" key="8">
    <source>
        <dbReference type="ARBA" id="ARBA00023273"/>
    </source>
</evidence>
<dbReference type="PANTHER" id="PTHR14845:SF5">
    <property type="entry name" value="BASAL BODY-ORIENTATION FACTOR 1"/>
    <property type="match status" value="1"/>
</dbReference>
<evidence type="ECO:0000256" key="10">
    <source>
        <dbReference type="SAM" id="Coils"/>
    </source>
</evidence>
<keyword evidence="4" id="KW-0963">Cytoplasm</keyword>
<comment type="subcellular location">
    <subcellularLocation>
        <location evidence="1">Cytoplasm</location>
        <location evidence="1">Cytoskeleton</location>
        <location evidence="1">Cilium basal body</location>
    </subcellularLocation>
</comment>
<dbReference type="OMA" id="EYMIREI"/>
<gene>
    <name evidence="13" type="ORF">scyTo_0013327</name>
</gene>
<feature type="domain" description="DUF4515" evidence="12">
    <location>
        <begin position="75"/>
        <end position="267"/>
    </location>
</feature>
<dbReference type="Pfam" id="PF14988">
    <property type="entry name" value="DUF4515"/>
    <property type="match status" value="1"/>
</dbReference>
<evidence type="ECO:0000256" key="11">
    <source>
        <dbReference type="SAM" id="MobiDB-lite"/>
    </source>
</evidence>
<feature type="region of interest" description="Disordered" evidence="11">
    <location>
        <begin position="1"/>
        <end position="24"/>
    </location>
</feature>
<dbReference type="OrthoDB" id="441129at2759"/>
<keyword evidence="5 10" id="KW-0175">Coiled coil</keyword>
<dbReference type="InterPro" id="IPR032777">
    <property type="entry name" value="DUF4515"/>
</dbReference>
<organism evidence="13 14">
    <name type="scientific">Scyliorhinus torazame</name>
    <name type="common">Cloudy catshark</name>
    <name type="synonym">Catulus torazame</name>
    <dbReference type="NCBI Taxonomy" id="75743"/>
    <lineage>
        <taxon>Eukaryota</taxon>
        <taxon>Metazoa</taxon>
        <taxon>Chordata</taxon>
        <taxon>Craniata</taxon>
        <taxon>Vertebrata</taxon>
        <taxon>Chondrichthyes</taxon>
        <taxon>Elasmobranchii</taxon>
        <taxon>Galeomorphii</taxon>
        <taxon>Galeoidea</taxon>
        <taxon>Carcharhiniformes</taxon>
        <taxon>Scyliorhinidae</taxon>
        <taxon>Scyliorhinus</taxon>
    </lineage>
</organism>
<feature type="coiled-coil region" evidence="10">
    <location>
        <begin position="93"/>
        <end position="206"/>
    </location>
</feature>
<keyword evidence="6" id="KW-0969">Cilium</keyword>
<dbReference type="AlphaFoldDB" id="A0A401NU05"/>
<evidence type="ECO:0000256" key="1">
    <source>
        <dbReference type="ARBA" id="ARBA00004120"/>
    </source>
</evidence>
<evidence type="ECO:0000256" key="2">
    <source>
        <dbReference type="ARBA" id="ARBA00007508"/>
    </source>
</evidence>
<keyword evidence="14" id="KW-1185">Reference proteome</keyword>
<name>A0A401NU05_SCYTO</name>
<evidence type="ECO:0000259" key="12">
    <source>
        <dbReference type="Pfam" id="PF14988"/>
    </source>
</evidence>
<sequence>MPKKKGKGKENKDEKVTSKFANESDAEKAMANAALWESRLNALDKSRVEYRDTARTLARTNETLMNDRFQVERDAMEVISYLKKQDLEKEAMISKLQQQIVDQKQQVVEDNKKLFEAHTQQMDQLQNKMLQKTKEIQLIQEELNRVKEFRKKQVFLENELDDIKDIMNLTNKEHKETLRQLESKFFEEKMRLEREAEQRLSQLTEQAHTEAIMNLNERTRCVFKENIRLNEMVKIYKNDEEHMRESHKILEEKSIQLESEKETNDLLVKEKVSHSRKQRKMISELQRKVENLEKALGHMASEFEAEKEEIKRETEIKMATGKIEIERLQAVIKLKDKEMNRVKKLAKNILDQRTEVELFFLQALDEVRQKIFHSRAHYKQAAQIAYQKLMLDASTGKEDYPKIRTFNKSEHSTNCVYQDMEDADKCMYIGKVNISDLTWEQKEKVLRLLFAKMNGLKTNRYVELKC</sequence>
<evidence type="ECO:0000313" key="14">
    <source>
        <dbReference type="Proteomes" id="UP000288216"/>
    </source>
</evidence>
<accession>A0A401NU05</accession>
<keyword evidence="7" id="KW-0206">Cytoskeleton</keyword>